<reference evidence="1" key="1">
    <citation type="submission" date="2023-03" db="EMBL/GenBank/DDBJ databases">
        <title>Chromosome-level genomes of two armyworms, Mythimna separata and Mythimna loreyi, provide insights into the biosynthesis and reception of sex pheromones.</title>
        <authorList>
            <person name="Zhao H."/>
        </authorList>
    </citation>
    <scope>NUCLEOTIDE SEQUENCE</scope>
    <source>
        <strain evidence="1">BeijingLab</strain>
    </source>
</reference>
<dbReference type="Proteomes" id="UP001231649">
    <property type="component" value="Chromosome 19"/>
</dbReference>
<dbReference type="EMBL" id="CM056795">
    <property type="protein sequence ID" value="KAJ8720841.1"/>
    <property type="molecule type" value="Genomic_DNA"/>
</dbReference>
<accession>A0ACC2QPD4</accession>
<name>A0ACC2QPD4_9NEOP</name>
<proteinExistence type="predicted"/>
<organism evidence="1 2">
    <name type="scientific">Mythimna loreyi</name>
    <dbReference type="NCBI Taxonomy" id="667449"/>
    <lineage>
        <taxon>Eukaryota</taxon>
        <taxon>Metazoa</taxon>
        <taxon>Ecdysozoa</taxon>
        <taxon>Arthropoda</taxon>
        <taxon>Hexapoda</taxon>
        <taxon>Insecta</taxon>
        <taxon>Pterygota</taxon>
        <taxon>Neoptera</taxon>
        <taxon>Endopterygota</taxon>
        <taxon>Lepidoptera</taxon>
        <taxon>Glossata</taxon>
        <taxon>Ditrysia</taxon>
        <taxon>Noctuoidea</taxon>
        <taxon>Noctuidae</taxon>
        <taxon>Noctuinae</taxon>
        <taxon>Hadenini</taxon>
        <taxon>Mythimna</taxon>
    </lineage>
</organism>
<comment type="caution">
    <text evidence="1">The sequence shown here is derived from an EMBL/GenBank/DDBJ whole genome shotgun (WGS) entry which is preliminary data.</text>
</comment>
<evidence type="ECO:0000313" key="1">
    <source>
        <dbReference type="EMBL" id="KAJ8720841.1"/>
    </source>
</evidence>
<gene>
    <name evidence="1" type="ORF">PYW08_006306</name>
</gene>
<sequence>MCDSPDTRREVVKKALFGEVLNAQLKENYANLKTCKEKQIFGKVVSVPSTSTSGPNLTSPKRRKICSLAPLVSPRKHQDKQADPITPRKRKLIRNLNIKSHFDKKPSTKSRSNRKYKITGLEKFNRFFNSKPKSQTQRELWLQRLPTNVQAILTAQGDLTLDKVAEQADKILEVNPVSAHAISPSTASAPDLAAITAQMQELAQSVRPLPKAPPRKNNQPKRCKIKSAVLSGTPVKHEMAAIEASKKIKSEKKRVLSKEMNTPKKVKSLTSANDAEEDKENDE</sequence>
<evidence type="ECO:0000313" key="2">
    <source>
        <dbReference type="Proteomes" id="UP001231649"/>
    </source>
</evidence>
<keyword evidence="2" id="KW-1185">Reference proteome</keyword>
<protein>
    <submittedName>
        <fullName evidence="1">Uncharacterized protein</fullName>
    </submittedName>
</protein>